<dbReference type="GO" id="GO:0016757">
    <property type="term" value="F:glycosyltransferase activity"/>
    <property type="evidence" value="ECO:0007669"/>
    <property type="project" value="InterPro"/>
</dbReference>
<dbReference type="Pfam" id="PF00534">
    <property type="entry name" value="Glycos_transf_1"/>
    <property type="match status" value="1"/>
</dbReference>
<dbReference type="SUPFAM" id="SSF53756">
    <property type="entry name" value="UDP-Glycosyltransferase/glycogen phosphorylase"/>
    <property type="match status" value="1"/>
</dbReference>
<keyword evidence="1" id="KW-0808">Transferase</keyword>
<dbReference type="InterPro" id="IPR001296">
    <property type="entry name" value="Glyco_trans_1"/>
</dbReference>
<evidence type="ECO:0008006" key="8">
    <source>
        <dbReference type="Google" id="ProtNLM"/>
    </source>
</evidence>
<dbReference type="Proteomes" id="UP000050320">
    <property type="component" value="Unassembled WGS sequence"/>
</dbReference>
<reference evidence="4 7" key="1">
    <citation type="submission" date="2015-09" db="EMBL/GenBank/DDBJ databases">
        <title>Draft genome sequence of Acidiplasma aeolicum DSM 18409.</title>
        <authorList>
            <person name="Hemp J."/>
        </authorList>
    </citation>
    <scope>NUCLEOTIDE SEQUENCE [LARGE SCALE GENOMIC DNA]</scope>
    <source>
        <strain evidence="4 7">V</strain>
    </source>
</reference>
<evidence type="ECO:0000313" key="5">
    <source>
        <dbReference type="EMBL" id="KQB34079.1"/>
    </source>
</evidence>
<dbReference type="Gene3D" id="3.40.50.2000">
    <property type="entry name" value="Glycogen Phosphorylase B"/>
    <property type="match status" value="2"/>
</dbReference>
<gene>
    <name evidence="5" type="ORF">AOG54_05715</name>
    <name evidence="4" type="ORF">SE19_07005</name>
</gene>
<dbReference type="PANTHER" id="PTHR46401:SF2">
    <property type="entry name" value="GLYCOSYLTRANSFERASE WBBK-RELATED"/>
    <property type="match status" value="1"/>
</dbReference>
<evidence type="ECO:0000313" key="4">
    <source>
        <dbReference type="EMBL" id="KPV46106.1"/>
    </source>
</evidence>
<dbReference type="OrthoDB" id="132546at2157"/>
<evidence type="ECO:0000313" key="7">
    <source>
        <dbReference type="Proteomes" id="UP000050515"/>
    </source>
</evidence>
<evidence type="ECO:0000259" key="3">
    <source>
        <dbReference type="Pfam" id="PF13439"/>
    </source>
</evidence>
<dbReference type="InterPro" id="IPR028098">
    <property type="entry name" value="Glyco_trans_4-like_N"/>
</dbReference>
<dbReference type="GeneID" id="84221449"/>
<reference evidence="5 6" key="2">
    <citation type="submission" date="2015-09" db="EMBL/GenBank/DDBJ databases">
        <title>Heavy metals and arsenic resistance mechanisms in polyextremophilic archaea of the family Ferroplasmaceae.</title>
        <authorList>
            <person name="Bulaev A.G."/>
            <person name="Kanygina A.V."/>
        </authorList>
    </citation>
    <scope>NUCLEOTIDE SEQUENCE [LARGE SCALE GENOMIC DNA]</scope>
    <source>
        <strain evidence="5 6">VT</strain>
    </source>
</reference>
<comment type="caution">
    <text evidence="4">The sequence shown here is derived from an EMBL/GenBank/DDBJ whole genome shotgun (WGS) entry which is preliminary data.</text>
</comment>
<name>A0A0P9F3I1_9ARCH</name>
<dbReference type="Proteomes" id="UP000050515">
    <property type="component" value="Unassembled WGS sequence"/>
</dbReference>
<organism evidence="4 7">
    <name type="scientific">Acidiplasma aeolicum</name>
    <dbReference type="NCBI Taxonomy" id="507754"/>
    <lineage>
        <taxon>Archaea</taxon>
        <taxon>Methanobacteriati</taxon>
        <taxon>Thermoplasmatota</taxon>
        <taxon>Thermoplasmata</taxon>
        <taxon>Thermoplasmatales</taxon>
        <taxon>Ferroplasmaceae</taxon>
        <taxon>Acidiplasma</taxon>
    </lineage>
</organism>
<keyword evidence="6" id="KW-1185">Reference proteome</keyword>
<feature type="domain" description="Glycosyl transferase family 1" evidence="2">
    <location>
        <begin position="193"/>
        <end position="328"/>
    </location>
</feature>
<sequence>MRILEISYRNPYGKNGAGVESYIYKLANFLKSNKNIVEIAYASENKINGCSPMEVYIPKFVWKIGLAKFYYNLKLYFIVNKNKSAYDIIHINGDNGSLIPFIKGAKTLMTLHGSISETLKLRTKSHSIKYIISYILDSIDGFFEIASCRKSQMVISVSEHTARFFKEKTGRNDINVINTCIEPPYKINKNFDIIDELKNSGRTLLLWVGRDPVRKGLNIAKRTIKDIDNITLITAGYNDENPQENVVNLGYVDNDLLQAIYQITDIILFPSINEGFSIGLLEAMSYGCIPVAFSIPSTNELIKDGENGFIVNNEDELKQKLSWLVNNKYIIKQIRPNVISRASDYYCNKILPGIYSLMEELNQSQNH</sequence>
<feature type="domain" description="Glycosyltransferase subfamily 4-like N-terminal" evidence="3">
    <location>
        <begin position="18"/>
        <end position="182"/>
    </location>
</feature>
<dbReference type="RefSeq" id="WP_048102239.1">
    <property type="nucleotide sequence ID" value="NZ_LJCQ01000301.1"/>
</dbReference>
<evidence type="ECO:0000313" key="6">
    <source>
        <dbReference type="Proteomes" id="UP000050320"/>
    </source>
</evidence>
<evidence type="ECO:0000259" key="2">
    <source>
        <dbReference type="Pfam" id="PF00534"/>
    </source>
</evidence>
<dbReference type="CDD" id="cd03801">
    <property type="entry name" value="GT4_PimA-like"/>
    <property type="match status" value="1"/>
</dbReference>
<dbReference type="AlphaFoldDB" id="A0A0P9F3I1"/>
<dbReference type="EMBL" id="LJCQ01000301">
    <property type="protein sequence ID" value="KPV46106.1"/>
    <property type="molecule type" value="Genomic_DNA"/>
</dbReference>
<dbReference type="PANTHER" id="PTHR46401">
    <property type="entry name" value="GLYCOSYLTRANSFERASE WBBK-RELATED"/>
    <property type="match status" value="1"/>
</dbReference>
<evidence type="ECO:0000256" key="1">
    <source>
        <dbReference type="ARBA" id="ARBA00022679"/>
    </source>
</evidence>
<accession>A0A0P9F3I1</accession>
<protein>
    <recommendedName>
        <fullName evidence="8">Glycosyl transferase family 1 domain-containing protein</fullName>
    </recommendedName>
</protein>
<dbReference type="Pfam" id="PF13439">
    <property type="entry name" value="Glyco_transf_4"/>
    <property type="match status" value="1"/>
</dbReference>
<proteinExistence type="predicted"/>
<dbReference type="PATRIC" id="fig|507754.4.peg.182"/>
<dbReference type="EMBL" id="LKBG01000257">
    <property type="protein sequence ID" value="KQB34079.1"/>
    <property type="molecule type" value="Genomic_DNA"/>
</dbReference>